<dbReference type="Pfam" id="PF00293">
    <property type="entry name" value="NUDIX"/>
    <property type="match status" value="1"/>
</dbReference>
<dbReference type="eggNOG" id="COG0494">
    <property type="taxonomic scope" value="Bacteria"/>
</dbReference>
<name>E0SFL8_DICD3</name>
<dbReference type="PANTHER" id="PTHR43046">
    <property type="entry name" value="GDP-MANNOSE MANNOSYL HYDROLASE"/>
    <property type="match status" value="1"/>
</dbReference>
<dbReference type="SUPFAM" id="SSF55811">
    <property type="entry name" value="Nudix"/>
    <property type="match status" value="1"/>
</dbReference>
<evidence type="ECO:0000313" key="7">
    <source>
        <dbReference type="Proteomes" id="UP000006859"/>
    </source>
</evidence>
<evidence type="ECO:0000259" key="5">
    <source>
        <dbReference type="PROSITE" id="PS51462"/>
    </source>
</evidence>
<dbReference type="Gene3D" id="3.90.79.10">
    <property type="entry name" value="Nucleoside Triphosphate Pyrophosphohydrolase"/>
    <property type="match status" value="1"/>
</dbReference>
<comment type="cofactor">
    <cofactor evidence="1">
        <name>Mg(2+)</name>
        <dbReference type="ChEBI" id="CHEBI:18420"/>
    </cofactor>
</comment>
<feature type="domain" description="Nudix hydrolase" evidence="5">
    <location>
        <begin position="17"/>
        <end position="162"/>
    </location>
</feature>
<dbReference type="PROSITE" id="PS51462">
    <property type="entry name" value="NUDIX"/>
    <property type="match status" value="1"/>
</dbReference>
<organism evidence="6 7">
    <name type="scientific">Dickeya dadantii (strain 3937)</name>
    <name type="common">Erwinia chrysanthemi (strain 3937)</name>
    <dbReference type="NCBI Taxonomy" id="198628"/>
    <lineage>
        <taxon>Bacteria</taxon>
        <taxon>Pseudomonadati</taxon>
        <taxon>Pseudomonadota</taxon>
        <taxon>Gammaproteobacteria</taxon>
        <taxon>Enterobacterales</taxon>
        <taxon>Pectobacteriaceae</taxon>
        <taxon>Dickeya</taxon>
    </lineage>
</organism>
<dbReference type="HOGENOM" id="CLU_100874_2_0_6"/>
<keyword evidence="3" id="KW-0460">Magnesium</keyword>
<protein>
    <submittedName>
        <fullName evidence="6">Putative MutT/nudix-family hydrolase</fullName>
        <ecNumber evidence="6">3.-.-.-</ecNumber>
    </submittedName>
</protein>
<dbReference type="Proteomes" id="UP000006859">
    <property type="component" value="Chromosome"/>
</dbReference>
<evidence type="ECO:0000256" key="4">
    <source>
        <dbReference type="RuleBase" id="RU003476"/>
    </source>
</evidence>
<evidence type="ECO:0000256" key="3">
    <source>
        <dbReference type="ARBA" id="ARBA00022842"/>
    </source>
</evidence>
<dbReference type="KEGG" id="ddd:Dda3937_03864"/>
<dbReference type="EC" id="3.-.-.-" evidence="6"/>
<gene>
    <name evidence="6" type="ordered locus">Dda3937_03864</name>
</gene>
<keyword evidence="2 4" id="KW-0378">Hydrolase</keyword>
<dbReference type="InterPro" id="IPR015797">
    <property type="entry name" value="NUDIX_hydrolase-like_dom_sf"/>
</dbReference>
<dbReference type="GO" id="GO:0016787">
    <property type="term" value="F:hydrolase activity"/>
    <property type="evidence" value="ECO:0007669"/>
    <property type="project" value="UniProtKB-KW"/>
</dbReference>
<dbReference type="CDD" id="cd04685">
    <property type="entry name" value="NUDIX_Hydrolase"/>
    <property type="match status" value="1"/>
</dbReference>
<comment type="similarity">
    <text evidence="4">Belongs to the Nudix hydrolase family.</text>
</comment>
<dbReference type="EMBL" id="CP002038">
    <property type="protein sequence ID" value="ADM96389.1"/>
    <property type="molecule type" value="Genomic_DNA"/>
</dbReference>
<keyword evidence="7" id="KW-1185">Reference proteome</keyword>
<dbReference type="AlphaFoldDB" id="E0SFL8"/>
<dbReference type="PROSITE" id="PS00893">
    <property type="entry name" value="NUDIX_BOX"/>
    <property type="match status" value="1"/>
</dbReference>
<proteinExistence type="inferred from homology"/>
<evidence type="ECO:0000256" key="2">
    <source>
        <dbReference type="ARBA" id="ARBA00022801"/>
    </source>
</evidence>
<dbReference type="PRINTS" id="PR00502">
    <property type="entry name" value="NUDIXFAMILY"/>
</dbReference>
<dbReference type="InterPro" id="IPR020476">
    <property type="entry name" value="Nudix_hydrolase"/>
</dbReference>
<dbReference type="InterPro" id="IPR000086">
    <property type="entry name" value="NUDIX_hydrolase_dom"/>
</dbReference>
<accession>E0SFL8</accession>
<sequence>MARKILTTRYTPGNLMKRRPASRLLILDPEQRVLLFLFHHTRDALAGERYWATPGGAVESGETFEQAAVRELWEETGIRRQDPGPSLAAQTFNMAMPNGDTVIADERFFVIRVADSAIHTDAWTAHEREVMRDHHWWSRDELLATQDQVYPEQLVEMLWPATGKASTSS</sequence>
<dbReference type="InterPro" id="IPR020084">
    <property type="entry name" value="NUDIX_hydrolase_CS"/>
</dbReference>
<dbReference type="PANTHER" id="PTHR43046:SF12">
    <property type="entry name" value="GDP-MANNOSE MANNOSYL HYDROLASE"/>
    <property type="match status" value="1"/>
</dbReference>
<reference evidence="6 7" key="1">
    <citation type="journal article" date="2011" name="J. Bacteriol.">
        <title>Genome sequence of the plant-pathogenic bacterium Dickeya dadantii 3937.</title>
        <authorList>
            <person name="Glasner J.D."/>
            <person name="Yang C.H."/>
            <person name="Reverchon S."/>
            <person name="Hugouvieux-Cotte-Pattat N."/>
            <person name="Condemine G."/>
            <person name="Bohin J.P."/>
            <person name="Van Gijsegem F."/>
            <person name="Yang S."/>
            <person name="Franza T."/>
            <person name="Expert D."/>
            <person name="Plunkett G. III"/>
            <person name="San Francisco M.J."/>
            <person name="Charkowski A.O."/>
            <person name="Py B."/>
            <person name="Bell K."/>
            <person name="Rauscher L."/>
            <person name="Rodriguez-Palenzuela P."/>
            <person name="Toussaint A."/>
            <person name="Holeva M.C."/>
            <person name="He S.Y."/>
            <person name="Douet V."/>
            <person name="Boccara M."/>
            <person name="Blanco C."/>
            <person name="Toth I."/>
            <person name="Anderson B.D."/>
            <person name="Biehl B.S."/>
            <person name="Mau B."/>
            <person name="Flynn S.M."/>
            <person name="Barras F."/>
            <person name="Lindeberg M."/>
            <person name="Birch P.R."/>
            <person name="Tsuyumu S."/>
            <person name="Shi X."/>
            <person name="Hibbing M."/>
            <person name="Yap M.N."/>
            <person name="Carpentier M."/>
            <person name="Dassa E."/>
            <person name="Umehara M."/>
            <person name="Kim J.F."/>
            <person name="Rusch M."/>
            <person name="Soni P."/>
            <person name="Mayhew G.F."/>
            <person name="Fouts D.E."/>
            <person name="Gill S.R."/>
            <person name="Blattner F.R."/>
            <person name="Keen N.T."/>
            <person name="Perna N.T."/>
        </authorList>
    </citation>
    <scope>NUCLEOTIDE SEQUENCE [LARGE SCALE GENOMIC DNA]</scope>
    <source>
        <strain evidence="6 7">3937</strain>
    </source>
</reference>
<evidence type="ECO:0000256" key="1">
    <source>
        <dbReference type="ARBA" id="ARBA00001946"/>
    </source>
</evidence>
<evidence type="ECO:0000313" key="6">
    <source>
        <dbReference type="EMBL" id="ADM96389.1"/>
    </source>
</evidence>